<dbReference type="EMBL" id="LJJC01000004">
    <property type="protein sequence ID" value="KQL53944.1"/>
    <property type="molecule type" value="Genomic_DNA"/>
</dbReference>
<dbReference type="PATRIC" id="fig|157838.3.peg.2382"/>
<evidence type="ECO:0000313" key="2">
    <source>
        <dbReference type="EMBL" id="KQL53944.1"/>
    </source>
</evidence>
<accession>A0A0Q3TJ19</accession>
<organism evidence="2 3">
    <name type="scientific">Heyndrickxia shackletonii</name>
    <dbReference type="NCBI Taxonomy" id="157838"/>
    <lineage>
        <taxon>Bacteria</taxon>
        <taxon>Bacillati</taxon>
        <taxon>Bacillota</taxon>
        <taxon>Bacilli</taxon>
        <taxon>Bacillales</taxon>
        <taxon>Bacillaceae</taxon>
        <taxon>Heyndrickxia</taxon>
    </lineage>
</organism>
<reference evidence="2 3" key="1">
    <citation type="submission" date="2015-09" db="EMBL/GenBank/DDBJ databases">
        <title>Genome sequencing project for genomic taxonomy and phylogenomics of Bacillus-like bacteria.</title>
        <authorList>
            <person name="Liu B."/>
            <person name="Wang J."/>
            <person name="Zhu Y."/>
            <person name="Liu G."/>
            <person name="Chen Q."/>
            <person name="Chen Z."/>
            <person name="Lan J."/>
            <person name="Che J."/>
            <person name="Ge C."/>
            <person name="Shi H."/>
            <person name="Pan Z."/>
            <person name="Liu X."/>
        </authorList>
    </citation>
    <scope>NUCLEOTIDE SEQUENCE [LARGE SCALE GENOMIC DNA]</scope>
    <source>
        <strain evidence="2 3">LMG 18435</strain>
    </source>
</reference>
<feature type="transmembrane region" description="Helical" evidence="1">
    <location>
        <begin position="79"/>
        <end position="96"/>
    </location>
</feature>
<feature type="transmembrane region" description="Helical" evidence="1">
    <location>
        <begin position="102"/>
        <end position="120"/>
    </location>
</feature>
<dbReference type="Pfam" id="PF19728">
    <property type="entry name" value="DUF6220"/>
    <property type="match status" value="1"/>
</dbReference>
<protein>
    <submittedName>
        <fullName evidence="2">Uncharacterized protein</fullName>
    </submittedName>
</protein>
<comment type="caution">
    <text evidence="2">The sequence shown here is derived from an EMBL/GenBank/DDBJ whole genome shotgun (WGS) entry which is preliminary data.</text>
</comment>
<dbReference type="STRING" id="157838.AN964_10840"/>
<dbReference type="RefSeq" id="WP_055739686.1">
    <property type="nucleotide sequence ID" value="NZ_JAAIWL010000001.1"/>
</dbReference>
<evidence type="ECO:0000313" key="3">
    <source>
        <dbReference type="Proteomes" id="UP000051888"/>
    </source>
</evidence>
<keyword evidence="1" id="KW-1133">Transmembrane helix</keyword>
<proteinExistence type="predicted"/>
<feature type="transmembrane region" description="Helical" evidence="1">
    <location>
        <begin position="12"/>
        <end position="37"/>
    </location>
</feature>
<dbReference type="AlphaFoldDB" id="A0A0Q3TJ19"/>
<dbReference type="Proteomes" id="UP000051888">
    <property type="component" value="Unassembled WGS sequence"/>
</dbReference>
<evidence type="ECO:0000256" key="1">
    <source>
        <dbReference type="SAM" id="Phobius"/>
    </source>
</evidence>
<keyword evidence="1" id="KW-0812">Transmembrane</keyword>
<keyword evidence="3" id="KW-1185">Reference proteome</keyword>
<dbReference type="InterPro" id="IPR046192">
    <property type="entry name" value="DUF6220"/>
</dbReference>
<name>A0A0Q3TJ19_9BACI</name>
<dbReference type="OrthoDB" id="165966at2"/>
<keyword evidence="1" id="KW-0472">Membrane</keyword>
<feature type="transmembrane region" description="Helical" evidence="1">
    <location>
        <begin position="49"/>
        <end position="67"/>
    </location>
</feature>
<gene>
    <name evidence="2" type="ORF">AN964_10840</name>
</gene>
<sequence>MNQKKYGKNIIRIIFAIFSTLFLIGLFVQVFLAGFAIFVDIGNWSYHEIFVRFFEFIPVGMFILSFFGKIPKMWKWQSASLYLMIILQYVTAILIGKVPYISALHPVIALLLFWRAIVVVQESIKLIKNTRSES</sequence>